<dbReference type="InterPro" id="IPR023210">
    <property type="entry name" value="NADP_OxRdtase_dom"/>
</dbReference>
<organism evidence="3 4">
    <name type="scientific">Phialophora macrospora</name>
    <dbReference type="NCBI Taxonomy" id="1851006"/>
    <lineage>
        <taxon>Eukaryota</taxon>
        <taxon>Fungi</taxon>
        <taxon>Dikarya</taxon>
        <taxon>Ascomycota</taxon>
        <taxon>Pezizomycotina</taxon>
        <taxon>Eurotiomycetes</taxon>
        <taxon>Chaetothyriomycetidae</taxon>
        <taxon>Chaetothyriales</taxon>
        <taxon>Herpotrichiellaceae</taxon>
        <taxon>Phialophora</taxon>
    </lineage>
</organism>
<dbReference type="Pfam" id="PF00248">
    <property type="entry name" value="Aldo_ket_red"/>
    <property type="match status" value="1"/>
</dbReference>
<dbReference type="GO" id="GO:0070485">
    <property type="term" value="P:dehydro-D-arabinono-1,4-lactone biosynthetic process"/>
    <property type="evidence" value="ECO:0007669"/>
    <property type="project" value="TreeGrafter"/>
</dbReference>
<reference evidence="3 4" key="1">
    <citation type="submission" date="2015-01" db="EMBL/GenBank/DDBJ databases">
        <title>The Genome Sequence of Capronia semiimmersa CBS27337.</title>
        <authorList>
            <consortium name="The Broad Institute Genomics Platform"/>
            <person name="Cuomo C."/>
            <person name="de Hoog S."/>
            <person name="Gorbushina A."/>
            <person name="Stielow B."/>
            <person name="Teixiera M."/>
            <person name="Abouelleil A."/>
            <person name="Chapman S.B."/>
            <person name="Priest M."/>
            <person name="Young S.K."/>
            <person name="Wortman J."/>
            <person name="Nusbaum C."/>
            <person name="Birren B."/>
        </authorList>
    </citation>
    <scope>NUCLEOTIDE SEQUENCE [LARGE SCALE GENOMIC DNA]</scope>
    <source>
        <strain evidence="3 4">CBS 27337</strain>
    </source>
</reference>
<dbReference type="InterPro" id="IPR036812">
    <property type="entry name" value="NAD(P)_OxRdtase_dom_sf"/>
</dbReference>
<feature type="domain" description="NADP-dependent oxidoreductase" evidence="2">
    <location>
        <begin position="21"/>
        <end position="312"/>
    </location>
</feature>
<dbReference type="GO" id="GO:0045290">
    <property type="term" value="F:D-arabinose 1-dehydrogenase [NAD(P)+] activity"/>
    <property type="evidence" value="ECO:0007669"/>
    <property type="project" value="TreeGrafter"/>
</dbReference>
<evidence type="ECO:0000313" key="4">
    <source>
        <dbReference type="Proteomes" id="UP000054266"/>
    </source>
</evidence>
<proteinExistence type="predicted"/>
<dbReference type="SUPFAM" id="SSF51430">
    <property type="entry name" value="NAD(P)-linked oxidoreductase"/>
    <property type="match status" value="1"/>
</dbReference>
<sequence>MVTMEASPSTQDALLRRLSPLVMGGAGFSYQLHPQPESLPVRRIIKRAFDLGLRTIDTSPYYEPSEQLIGAALCHPEMTSSYKRSDYILMTKVGRIRQDHFDYSPEWIRKSVARSLHRFGTSYLDVVFCHDVEYVSIEEAARAVETLYALSSSGVIRCVGISGADLTVLEAVALRVLSQTGRAVDVIQAWGQLTLQNTQLEQRGLEAFRRAGVKAVCSSSPLGVGLLRSDGVPVGALGNWHPAPPELRAVCQKAAQWVQDQGDNLASVALRFAISRAQRACRADFTVTTITGISSISDLEENVRAAKTILQKSGATSTNSETGSLDDMLFQYGGLNEETVERDRHLYEGVSKILGPWLDYDFVGRPKSSVQAPVKADVKIVTSSMGVSNHLPTVSRWPTTQTVVAQR</sequence>
<dbReference type="AlphaFoldDB" id="A0A0D2CKT6"/>
<dbReference type="PANTHER" id="PTHR42686">
    <property type="entry name" value="GH17980P-RELATED"/>
    <property type="match status" value="1"/>
</dbReference>
<evidence type="ECO:0000313" key="3">
    <source>
        <dbReference type="EMBL" id="KIW65891.1"/>
    </source>
</evidence>
<keyword evidence="1" id="KW-0560">Oxidoreductase</keyword>
<evidence type="ECO:0000259" key="2">
    <source>
        <dbReference type="Pfam" id="PF00248"/>
    </source>
</evidence>
<evidence type="ECO:0000256" key="1">
    <source>
        <dbReference type="ARBA" id="ARBA00023002"/>
    </source>
</evidence>
<gene>
    <name evidence="3" type="ORF">PV04_08106</name>
</gene>
<dbReference type="InterPro" id="IPR020471">
    <property type="entry name" value="AKR"/>
</dbReference>
<dbReference type="Proteomes" id="UP000054266">
    <property type="component" value="Unassembled WGS sequence"/>
</dbReference>
<dbReference type="HOGENOM" id="CLU_023205_7_1_1"/>
<keyword evidence="4" id="KW-1185">Reference proteome</keyword>
<accession>A0A0D2CKT6</accession>
<dbReference type="Gene3D" id="3.20.20.100">
    <property type="entry name" value="NADP-dependent oxidoreductase domain"/>
    <property type="match status" value="1"/>
</dbReference>
<dbReference type="PANTHER" id="PTHR42686:SF1">
    <property type="entry name" value="GH17980P-RELATED"/>
    <property type="match status" value="1"/>
</dbReference>
<dbReference type="STRING" id="5601.A0A0D2CKT6"/>
<dbReference type="GO" id="GO:0005829">
    <property type="term" value="C:cytosol"/>
    <property type="evidence" value="ECO:0007669"/>
    <property type="project" value="TreeGrafter"/>
</dbReference>
<protein>
    <recommendedName>
        <fullName evidence="2">NADP-dependent oxidoreductase domain-containing protein</fullName>
    </recommendedName>
</protein>
<dbReference type="EMBL" id="KN846960">
    <property type="protein sequence ID" value="KIW65891.1"/>
    <property type="molecule type" value="Genomic_DNA"/>
</dbReference>
<name>A0A0D2CKT6_9EURO</name>